<dbReference type="Pfam" id="PF01655">
    <property type="entry name" value="Ribosomal_L32e"/>
    <property type="match status" value="1"/>
</dbReference>
<dbReference type="PROSITE" id="PS00580">
    <property type="entry name" value="RIBOSOMAL_L32E"/>
    <property type="match status" value="1"/>
</dbReference>
<comment type="similarity">
    <text evidence="1 5">Belongs to the eukaryotic ribosomal protein eL32 family.</text>
</comment>
<evidence type="ECO:0000313" key="7">
    <source>
        <dbReference type="Proteomes" id="UP001056766"/>
    </source>
</evidence>
<dbReference type="GO" id="GO:0022625">
    <property type="term" value="C:cytosolic large ribosomal subunit"/>
    <property type="evidence" value="ECO:0007669"/>
    <property type="project" value="TreeGrafter"/>
</dbReference>
<evidence type="ECO:0000256" key="4">
    <source>
        <dbReference type="ARBA" id="ARBA00035229"/>
    </source>
</evidence>
<gene>
    <name evidence="5" type="primary">rpl32e</name>
    <name evidence="6" type="ORF">KDK67_02165</name>
</gene>
<dbReference type="HAMAP" id="MF_00810">
    <property type="entry name" value="Ribosomal_eL32"/>
    <property type="match status" value="1"/>
</dbReference>
<protein>
    <recommendedName>
        <fullName evidence="4 5">Large ribosomal subunit protein eL32</fullName>
    </recommendedName>
</protein>
<dbReference type="CDD" id="cd00513">
    <property type="entry name" value="Ribosomal_L32_L32e"/>
    <property type="match status" value="1"/>
</dbReference>
<organism evidence="6 7">
    <name type="scientific">Methanococcoides seepicolus</name>
    <dbReference type="NCBI Taxonomy" id="2828780"/>
    <lineage>
        <taxon>Archaea</taxon>
        <taxon>Methanobacteriati</taxon>
        <taxon>Methanobacteriota</taxon>
        <taxon>Stenosarchaea group</taxon>
        <taxon>Methanomicrobia</taxon>
        <taxon>Methanosarcinales</taxon>
        <taxon>Methanosarcinaceae</taxon>
        <taxon>Methanococcoides</taxon>
    </lineage>
</organism>
<name>A0A9E5DA04_9EURY</name>
<proteinExistence type="inferred from homology"/>
<reference evidence="6" key="1">
    <citation type="journal article" date="2021" name="mSystems">
        <title>Bacteria and Archaea Synergistically Convert Glycine Betaine to Biogenic Methane in the Formosa Cold Seep of the South China Sea.</title>
        <authorList>
            <person name="Li L."/>
            <person name="Zhang W."/>
            <person name="Zhang S."/>
            <person name="Song L."/>
            <person name="Sun Q."/>
            <person name="Zhang H."/>
            <person name="Xiang H."/>
            <person name="Dong X."/>
        </authorList>
    </citation>
    <scope>NUCLEOTIDE SEQUENCE</scope>
    <source>
        <strain evidence="6">LLY</strain>
    </source>
</reference>
<reference evidence="6" key="2">
    <citation type="submission" date="2021-04" db="EMBL/GenBank/DDBJ databases">
        <authorList>
            <person name="Dong X."/>
        </authorList>
    </citation>
    <scope>NUCLEOTIDE SEQUENCE</scope>
    <source>
        <strain evidence="6">LLY</strain>
    </source>
</reference>
<keyword evidence="2 5" id="KW-0689">Ribosomal protein</keyword>
<dbReference type="PANTHER" id="PTHR23413">
    <property type="entry name" value="60S RIBOSOMAL PROTEIN L32 AND DNA-DIRECTED RNA POLYMERASE II, SUBUNIT N"/>
    <property type="match status" value="1"/>
</dbReference>
<evidence type="ECO:0000256" key="3">
    <source>
        <dbReference type="ARBA" id="ARBA00023274"/>
    </source>
</evidence>
<dbReference type="GO" id="GO:0003735">
    <property type="term" value="F:structural constituent of ribosome"/>
    <property type="evidence" value="ECO:0007669"/>
    <property type="project" value="InterPro"/>
</dbReference>
<dbReference type="NCBIfam" id="NF006332">
    <property type="entry name" value="PRK08562.1"/>
    <property type="match status" value="1"/>
</dbReference>
<evidence type="ECO:0000256" key="5">
    <source>
        <dbReference type="HAMAP-Rule" id="MF_00810"/>
    </source>
</evidence>
<dbReference type="EMBL" id="JAGSOI010000005">
    <property type="protein sequence ID" value="MCM1985826.1"/>
    <property type="molecule type" value="Genomic_DNA"/>
</dbReference>
<dbReference type="InterPro" id="IPR023654">
    <property type="entry name" value="Ribosomal_eL32_arc"/>
</dbReference>
<keyword evidence="3 5" id="KW-0687">Ribonucleoprotein</keyword>
<dbReference type="PANTHER" id="PTHR23413:SF1">
    <property type="entry name" value="RIBOSOMAL PROTEIN L32"/>
    <property type="match status" value="1"/>
</dbReference>
<evidence type="ECO:0000256" key="2">
    <source>
        <dbReference type="ARBA" id="ARBA00022980"/>
    </source>
</evidence>
<comment type="caution">
    <text evidence="6">The sequence shown here is derived from an EMBL/GenBank/DDBJ whole genome shotgun (WGS) entry which is preliminary data.</text>
</comment>
<sequence>MEDTVNETNMKEAVSTELALDVESKRLFNVRKVQKGKKPDFKRADSHKYKRLDSNWRRPRGLQGKLRKGIKAKGSVVQAGYGSPKAVKGLHPSGYSEVLVNNLAGIEGVDASLEAIRIGRTVGARKKAIIEAKAVEMGIKILNPARSE</sequence>
<dbReference type="Proteomes" id="UP001056766">
    <property type="component" value="Unassembled WGS sequence"/>
</dbReference>
<evidence type="ECO:0000313" key="6">
    <source>
        <dbReference type="EMBL" id="MCM1985826.1"/>
    </source>
</evidence>
<dbReference type="RefSeq" id="WP_250867202.1">
    <property type="nucleotide sequence ID" value="NZ_JAGSOI010000005.1"/>
</dbReference>
<dbReference type="InterPro" id="IPR001515">
    <property type="entry name" value="Ribosomal_eL32"/>
</dbReference>
<evidence type="ECO:0000256" key="1">
    <source>
        <dbReference type="ARBA" id="ARBA00008431"/>
    </source>
</evidence>
<accession>A0A9E5DA04</accession>
<dbReference type="AlphaFoldDB" id="A0A9E5DA04"/>
<dbReference type="GO" id="GO:0006412">
    <property type="term" value="P:translation"/>
    <property type="evidence" value="ECO:0007669"/>
    <property type="project" value="UniProtKB-UniRule"/>
</dbReference>
<dbReference type="InterPro" id="IPR018263">
    <property type="entry name" value="Ribosomal_eL32_CS"/>
</dbReference>
<dbReference type="InterPro" id="IPR036351">
    <property type="entry name" value="Ribosomal_eL32_sf"/>
</dbReference>
<keyword evidence="7" id="KW-1185">Reference proteome</keyword>
<dbReference type="SUPFAM" id="SSF52042">
    <property type="entry name" value="Ribosomal protein L32e"/>
    <property type="match status" value="1"/>
</dbReference>
<dbReference type="SMART" id="SM01393">
    <property type="entry name" value="Ribosomal_L32e"/>
    <property type="match status" value="1"/>
</dbReference>